<accession>A0ABV8GG68</accession>
<feature type="chain" id="PRO_5046280251" description="Lipoprotein" evidence="1">
    <location>
        <begin position="23"/>
        <end position="168"/>
    </location>
</feature>
<dbReference type="Proteomes" id="UP001595851">
    <property type="component" value="Unassembled WGS sequence"/>
</dbReference>
<keyword evidence="1" id="KW-0732">Signal</keyword>
<dbReference type="PROSITE" id="PS51257">
    <property type="entry name" value="PROKAR_LIPOPROTEIN"/>
    <property type="match status" value="1"/>
</dbReference>
<protein>
    <recommendedName>
        <fullName evidence="4">Lipoprotein</fullName>
    </recommendedName>
</protein>
<dbReference type="RefSeq" id="WP_379532717.1">
    <property type="nucleotide sequence ID" value="NZ_JBHSBI010000023.1"/>
</dbReference>
<evidence type="ECO:0000256" key="1">
    <source>
        <dbReference type="SAM" id="SignalP"/>
    </source>
</evidence>
<reference evidence="3" key="1">
    <citation type="journal article" date="2019" name="Int. J. Syst. Evol. Microbiol.">
        <title>The Global Catalogue of Microorganisms (GCM) 10K type strain sequencing project: providing services to taxonomists for standard genome sequencing and annotation.</title>
        <authorList>
            <consortium name="The Broad Institute Genomics Platform"/>
            <consortium name="The Broad Institute Genome Sequencing Center for Infectious Disease"/>
            <person name="Wu L."/>
            <person name="Ma J."/>
        </authorList>
    </citation>
    <scope>NUCLEOTIDE SEQUENCE [LARGE SCALE GENOMIC DNA]</scope>
    <source>
        <strain evidence="3">TBRC 1276</strain>
    </source>
</reference>
<dbReference type="EMBL" id="JBHSBI010000023">
    <property type="protein sequence ID" value="MFC4012823.1"/>
    <property type="molecule type" value="Genomic_DNA"/>
</dbReference>
<organism evidence="2 3">
    <name type="scientific">Nonomuraea purpurea</name>
    <dbReference type="NCBI Taxonomy" id="1849276"/>
    <lineage>
        <taxon>Bacteria</taxon>
        <taxon>Bacillati</taxon>
        <taxon>Actinomycetota</taxon>
        <taxon>Actinomycetes</taxon>
        <taxon>Streptosporangiales</taxon>
        <taxon>Streptosporangiaceae</taxon>
        <taxon>Nonomuraea</taxon>
    </lineage>
</organism>
<name>A0ABV8GG68_9ACTN</name>
<gene>
    <name evidence="2" type="ORF">ACFOY2_36720</name>
</gene>
<sequence length="168" mass="18391">MDTGIRFAPRWAALVLCGLGLAACGPPSHTITADEALKIIDSRVQQTLREVPTPLAFGEKEIDTDDGSGCVRPLTGSGFTGQIQPSLEYIATKVSPTQALGYMDAVQAYWKRQPDIEISRMSPELMNVHFHDGYRIYMSYYEASKELDFGGAGECIWRAGTPQPTDTS</sequence>
<proteinExistence type="predicted"/>
<evidence type="ECO:0000313" key="3">
    <source>
        <dbReference type="Proteomes" id="UP001595851"/>
    </source>
</evidence>
<comment type="caution">
    <text evidence="2">The sequence shown here is derived from an EMBL/GenBank/DDBJ whole genome shotgun (WGS) entry which is preliminary data.</text>
</comment>
<evidence type="ECO:0000313" key="2">
    <source>
        <dbReference type="EMBL" id="MFC4012823.1"/>
    </source>
</evidence>
<feature type="signal peptide" evidence="1">
    <location>
        <begin position="1"/>
        <end position="22"/>
    </location>
</feature>
<keyword evidence="3" id="KW-1185">Reference proteome</keyword>
<evidence type="ECO:0008006" key="4">
    <source>
        <dbReference type="Google" id="ProtNLM"/>
    </source>
</evidence>